<gene>
    <name evidence="3" type="ORF">E8E13_003211</name>
</gene>
<accession>A0A9P4T7R7</accession>
<proteinExistence type="predicted"/>
<protein>
    <submittedName>
        <fullName evidence="3">Uncharacterized protein</fullName>
    </submittedName>
</protein>
<feature type="compositionally biased region" description="Low complexity" evidence="2">
    <location>
        <begin position="1"/>
        <end position="21"/>
    </location>
</feature>
<feature type="region of interest" description="Disordered" evidence="2">
    <location>
        <begin position="275"/>
        <end position="384"/>
    </location>
</feature>
<feature type="region of interest" description="Disordered" evidence="2">
    <location>
        <begin position="546"/>
        <end position="666"/>
    </location>
</feature>
<feature type="compositionally biased region" description="Basic and acidic residues" evidence="2">
    <location>
        <begin position="546"/>
        <end position="556"/>
    </location>
</feature>
<dbReference type="Proteomes" id="UP000801428">
    <property type="component" value="Unassembled WGS sequence"/>
</dbReference>
<keyword evidence="1" id="KW-0175">Coiled coil</keyword>
<feature type="compositionally biased region" description="Basic and acidic residues" evidence="2">
    <location>
        <begin position="572"/>
        <end position="584"/>
    </location>
</feature>
<feature type="compositionally biased region" description="Acidic residues" evidence="2">
    <location>
        <begin position="138"/>
        <end position="148"/>
    </location>
</feature>
<feature type="compositionally biased region" description="Low complexity" evidence="2">
    <location>
        <begin position="28"/>
        <end position="88"/>
    </location>
</feature>
<sequence>MVATRRTATAEVTEEAVTVATRSKRTRAAAAPRKTAPAKTPKAAKDAATTPTAVAATPAATTTITATTTASRATRSDAAAPTPAPSTTSKRRLRSTAEAASPLRALDEQPPPSKKTRTRKAQTPAATPAPKPATPKVDEEDEEDDEETPVFFSKRFAPIARDIQLSDLRDRNARLGAACDVLRGERDEARAQRDDALAELSRLRVRLSEMEMEHERARATTLENGHDHDHDMIDETDTPLPEFDSFDVDQSEPAKPAFMTGDESAMALLRHVQEAAKAPMPASHSSPKTEPKSPTSPVRSPVATPDKPSTPSRGLFSSLASPFSAFKSLFGASTSTPTPTPPTPTPSRGPPQGSVTEMLMMPPTPVGERSKHISKGPKKQSRMVRTLLRGIEPEDAEKATAWAKQVAAELQKDRTAGDKRKRLQAPVLFRDLKHFPSSKPWETGFSFPEDVLDLEDDDVVPAWAVYTSMLEEEQHVPKRTKTAHAATVDDDMPASLNQLFGTPTAPKLDFHPRRSIDPSPMFAPPLQHQEGVNVFKELHGHDAAANDRESLQRELKAGAIGSQSPMNSTNSKDSDGHHKVHDPVHGSFSVPDSDSEGEEEIQTQPVWTQPPPPTPSPAHQSLPNTKNDEEVERQRQKLMKHTPHKPSRLQQVSYPSPSLLSDAGDSPLKHVAMESPLKNILADSPQKDASADIFGDIPEAEPLNFDDDPELAAAMAHPSRAARVEAQLEQWKHWSMPTVTYDSDEEEISPV</sequence>
<feature type="compositionally biased region" description="Basic and acidic residues" evidence="2">
    <location>
        <begin position="626"/>
        <end position="635"/>
    </location>
</feature>
<keyword evidence="4" id="KW-1185">Reference proteome</keyword>
<feature type="compositionally biased region" description="Low complexity" evidence="2">
    <location>
        <begin position="285"/>
        <end position="297"/>
    </location>
</feature>
<evidence type="ECO:0000313" key="4">
    <source>
        <dbReference type="Proteomes" id="UP000801428"/>
    </source>
</evidence>
<comment type="caution">
    <text evidence="3">The sequence shown here is derived from an EMBL/GenBank/DDBJ whole genome shotgun (WGS) entry which is preliminary data.</text>
</comment>
<name>A0A9P4T7R7_CURKU</name>
<feature type="compositionally biased region" description="Polar residues" evidence="2">
    <location>
        <begin position="648"/>
        <end position="659"/>
    </location>
</feature>
<feature type="compositionally biased region" description="Pro residues" evidence="2">
    <location>
        <begin position="338"/>
        <end position="349"/>
    </location>
</feature>
<dbReference type="AlphaFoldDB" id="A0A9P4T7R7"/>
<reference evidence="3" key="1">
    <citation type="submission" date="2019-04" db="EMBL/GenBank/DDBJ databases">
        <title>Sequencing of skin fungus with MAO and IRED activity.</title>
        <authorList>
            <person name="Marsaioli A.J."/>
            <person name="Bonatto J.M.C."/>
            <person name="Reis Junior O."/>
        </authorList>
    </citation>
    <scope>NUCLEOTIDE SEQUENCE</scope>
    <source>
        <strain evidence="3">30M1</strain>
    </source>
</reference>
<feature type="region of interest" description="Disordered" evidence="2">
    <location>
        <begin position="500"/>
        <end position="526"/>
    </location>
</feature>
<feature type="compositionally biased region" description="Basic residues" evidence="2">
    <location>
        <begin position="636"/>
        <end position="647"/>
    </location>
</feature>
<dbReference type="EMBL" id="SWKU01000023">
    <property type="protein sequence ID" value="KAF2997337.1"/>
    <property type="molecule type" value="Genomic_DNA"/>
</dbReference>
<organism evidence="3 4">
    <name type="scientific">Curvularia kusanoi</name>
    <name type="common">Cochliobolus kusanoi</name>
    <dbReference type="NCBI Taxonomy" id="90978"/>
    <lineage>
        <taxon>Eukaryota</taxon>
        <taxon>Fungi</taxon>
        <taxon>Dikarya</taxon>
        <taxon>Ascomycota</taxon>
        <taxon>Pezizomycotina</taxon>
        <taxon>Dothideomycetes</taxon>
        <taxon>Pleosporomycetidae</taxon>
        <taxon>Pleosporales</taxon>
        <taxon>Pleosporineae</taxon>
        <taxon>Pleosporaceae</taxon>
        <taxon>Curvularia</taxon>
    </lineage>
</organism>
<dbReference type="OrthoDB" id="3786084at2759"/>
<feature type="compositionally biased region" description="Low complexity" evidence="2">
    <location>
        <begin position="315"/>
        <end position="337"/>
    </location>
</feature>
<feature type="compositionally biased region" description="Basic residues" evidence="2">
    <location>
        <begin position="372"/>
        <end position="382"/>
    </location>
</feature>
<evidence type="ECO:0000256" key="1">
    <source>
        <dbReference type="SAM" id="Coils"/>
    </source>
</evidence>
<feature type="coiled-coil region" evidence="1">
    <location>
        <begin position="179"/>
        <end position="220"/>
    </location>
</feature>
<evidence type="ECO:0000313" key="3">
    <source>
        <dbReference type="EMBL" id="KAF2997337.1"/>
    </source>
</evidence>
<feature type="compositionally biased region" description="Polar residues" evidence="2">
    <location>
        <begin position="561"/>
        <end position="571"/>
    </location>
</feature>
<evidence type="ECO:0000256" key="2">
    <source>
        <dbReference type="SAM" id="MobiDB-lite"/>
    </source>
</evidence>
<feature type="region of interest" description="Disordered" evidence="2">
    <location>
        <begin position="1"/>
        <end position="153"/>
    </location>
</feature>